<comment type="caution">
    <text evidence="2">The sequence shown here is derived from an EMBL/GenBank/DDBJ whole genome shotgun (WGS) entry which is preliminary data.</text>
</comment>
<protein>
    <recommendedName>
        <fullName evidence="1">Dermonecrotic toxin N-terminal domain-containing protein</fullName>
    </recommendedName>
</protein>
<sequence>MTSSNTTSTDTRLLRPLRPDAEVASQALSILHLFANRPTLRETARRTLQQVLDDLFPSLDIKVASAAVLEPRWNETPGGSSFAGYLSYGLTDLLLESYWKGSCRVFSDKSFLSRYSNVETPPAIDVELSEISEVLDEWGPQLLQCYQQELVDFWSQSSGNDAGLWQRLRDLFREQLRIASQALAGEALLAVQGVLDYPDNTQRERVQGDAATQAAVTFVYEDVSTATADDVLVLSMTRNVGGRTIALLFTLSGGIEVFSSEEAMTRSWFGVRRAGPLSLRNYRPEHDIFDALTLSLLERQLQVIAAIKPEVFADLPTLERRLEQVSSPSTLLGAFHSGHEARLSTLEDLLPSWLKQASPADRVAYSKLLASQAGQNRTGTTFLSDIAPIHEYAEQALKALMVADDPTREPINVRDIEVTQQRLENTAFEIIDPPFPEPRYQTTRSAFLQLAVKNIGALPLVPSQIHYRNGEPPAWLTYDYLRDLTTRADIGQRYPDLLQRKLLGDFDEYKKRREQFRASMSIQLPLLALELKIRKRLSDPAYRQVVAALQTAAVDRQVEGHAMVVRPLGFQAGADSRTDYVLNMFVIGPQELGRGPHILYRPASDEPMLEFVSWADLLSAIQEDESLQRSVLAGLAPSIRHIYANGGFVEPHVGGVILGEFDVLQLQRVSLASAVSVDVFSALYRACAQALIEQAKGDSVSNSEARWDQLKDFGWALFNLLQPLLDGPLATIGLLVQLTQSIEGLVQRENAEHRLEAAADVLMNLALILVHSGSPVPAIARTEASGVVGETALDLRILLDNKIDRRPVGPFGGEPKLSFGWNSARGQLSAPQLANLNSFKLSVPLRGDSLVKSGEFRGLYKQGGYLYACVEDDWFRVSPTLDGVVITDLTRASRRGPWLKSDEQGRWSFDFRLRLLGGMPLSVRATRKLGKLEKNARDLLAGYDGQVAEAKRMAKSDRPPADVESLIMNQADPFDAAANNIEALTRSAGEVSLEPVVDQLRNTATRLRKLAQQTRIEMYKSRNPTAGAVEYLLEAEEISIRKVGGRTDSSGGKGTDFLQEYEIRDTDNNVLWYAHFHYPTKEAAPDSFAKAHLKTVAQRRLGLNFQKDQQAAGHAVTSIWRGDISRTTARQVFFHQ</sequence>
<evidence type="ECO:0000313" key="3">
    <source>
        <dbReference type="Proteomes" id="UP000199665"/>
    </source>
</evidence>
<dbReference type="Proteomes" id="UP000199665">
    <property type="component" value="Unassembled WGS sequence"/>
</dbReference>
<name>A0ABY0Y1J7_9PSED</name>
<dbReference type="Pfam" id="PF20178">
    <property type="entry name" value="ToxA_N"/>
    <property type="match status" value="1"/>
</dbReference>
<organism evidence="2 3">
    <name type="scientific">Pseudomonas mohnii</name>
    <dbReference type="NCBI Taxonomy" id="395600"/>
    <lineage>
        <taxon>Bacteria</taxon>
        <taxon>Pseudomonadati</taxon>
        <taxon>Pseudomonadota</taxon>
        <taxon>Gammaproteobacteria</taxon>
        <taxon>Pseudomonadales</taxon>
        <taxon>Pseudomonadaceae</taxon>
        <taxon>Pseudomonas</taxon>
    </lineage>
</organism>
<proteinExistence type="predicted"/>
<dbReference type="InterPro" id="IPR046673">
    <property type="entry name" value="ToxA_N"/>
</dbReference>
<reference evidence="2 3" key="1">
    <citation type="submission" date="2016-10" db="EMBL/GenBank/DDBJ databases">
        <authorList>
            <person name="Varghese N."/>
            <person name="Submissions S."/>
        </authorList>
    </citation>
    <scope>NUCLEOTIDE SEQUENCE [LARGE SCALE GENOMIC DNA]</scope>
    <source>
        <strain evidence="2 3">DSM 18327</strain>
    </source>
</reference>
<gene>
    <name evidence="2" type="ORF">SAMN05216205_3204</name>
</gene>
<keyword evidence="3" id="KW-1185">Reference proteome</keyword>
<evidence type="ECO:0000313" key="2">
    <source>
        <dbReference type="EMBL" id="SEC76521.1"/>
    </source>
</evidence>
<dbReference type="EMBL" id="FNRV01000001">
    <property type="protein sequence ID" value="SEC76521.1"/>
    <property type="molecule type" value="Genomic_DNA"/>
</dbReference>
<accession>A0ABY0Y1J7</accession>
<evidence type="ECO:0000259" key="1">
    <source>
        <dbReference type="Pfam" id="PF20178"/>
    </source>
</evidence>
<dbReference type="RefSeq" id="WP_090466325.1">
    <property type="nucleotide sequence ID" value="NZ_FNRV01000001.1"/>
</dbReference>
<feature type="domain" description="Dermonecrotic toxin N-terminal" evidence="1">
    <location>
        <begin position="385"/>
        <end position="631"/>
    </location>
</feature>